<name>A0AAE0FNH9_9CHLO</name>
<dbReference type="Proteomes" id="UP001190700">
    <property type="component" value="Unassembled WGS sequence"/>
</dbReference>
<dbReference type="AlphaFoldDB" id="A0AAE0FNH9"/>
<keyword evidence="1" id="KW-1133">Transmembrane helix</keyword>
<keyword evidence="1" id="KW-0812">Transmembrane</keyword>
<reference evidence="2 3" key="1">
    <citation type="journal article" date="2015" name="Genome Biol. Evol.">
        <title>Comparative Genomics of a Bacterivorous Green Alga Reveals Evolutionary Causalities and Consequences of Phago-Mixotrophic Mode of Nutrition.</title>
        <authorList>
            <person name="Burns J.A."/>
            <person name="Paasch A."/>
            <person name="Narechania A."/>
            <person name="Kim E."/>
        </authorList>
    </citation>
    <scope>NUCLEOTIDE SEQUENCE [LARGE SCALE GENOMIC DNA]</scope>
    <source>
        <strain evidence="2 3">PLY_AMNH</strain>
    </source>
</reference>
<protein>
    <submittedName>
        <fullName evidence="2">Uncharacterized protein</fullName>
    </submittedName>
</protein>
<accession>A0AAE0FNH9</accession>
<feature type="transmembrane region" description="Helical" evidence="1">
    <location>
        <begin position="142"/>
        <end position="162"/>
    </location>
</feature>
<organism evidence="2 3">
    <name type="scientific">Cymbomonas tetramitiformis</name>
    <dbReference type="NCBI Taxonomy" id="36881"/>
    <lineage>
        <taxon>Eukaryota</taxon>
        <taxon>Viridiplantae</taxon>
        <taxon>Chlorophyta</taxon>
        <taxon>Pyramimonadophyceae</taxon>
        <taxon>Pyramimonadales</taxon>
        <taxon>Pyramimonadaceae</taxon>
        <taxon>Cymbomonas</taxon>
    </lineage>
</organism>
<evidence type="ECO:0000313" key="3">
    <source>
        <dbReference type="Proteomes" id="UP001190700"/>
    </source>
</evidence>
<dbReference type="EMBL" id="LGRX02015820">
    <property type="protein sequence ID" value="KAK3262988.1"/>
    <property type="molecule type" value="Genomic_DNA"/>
</dbReference>
<evidence type="ECO:0000313" key="2">
    <source>
        <dbReference type="EMBL" id="KAK3262988.1"/>
    </source>
</evidence>
<proteinExistence type="predicted"/>
<gene>
    <name evidence="2" type="ORF">CYMTET_28186</name>
</gene>
<evidence type="ECO:0000256" key="1">
    <source>
        <dbReference type="SAM" id="Phobius"/>
    </source>
</evidence>
<keyword evidence="1" id="KW-0472">Membrane</keyword>
<feature type="transmembrane region" description="Helical" evidence="1">
    <location>
        <begin position="94"/>
        <end position="121"/>
    </location>
</feature>
<sequence length="278" mass="30421">MQFSSSFLVTRAVGHTPHKQAVLKNCSKQKHLLHTTPSARKGSMRFKRLRGILCQLNETPSGEGEDKLNGNTTNFSITHNSLAALVLHLPLTRFVIWGSLGIIACLLQDFLGLAFGTYVLSYLGNSFVRLGTRHWPEYRRPLILAFFAGIALLVTTLFVWAIPSLVHEAADVAFRLQSEDPYVLVGAKLRQLLGDQVCGQLEVFLKMVAAASEEAPNMILVRARPLALRVDAWDSGVRYVAVGEGGILKRGKEVDNEGRDAMGAGCMGRDGRAARGAH</sequence>
<comment type="caution">
    <text evidence="2">The sequence shown here is derived from an EMBL/GenBank/DDBJ whole genome shotgun (WGS) entry which is preliminary data.</text>
</comment>
<keyword evidence="3" id="KW-1185">Reference proteome</keyword>